<feature type="compositionally biased region" description="Acidic residues" evidence="11">
    <location>
        <begin position="479"/>
        <end position="503"/>
    </location>
</feature>
<feature type="coiled-coil region" evidence="10">
    <location>
        <begin position="375"/>
        <end position="424"/>
    </location>
</feature>
<evidence type="ECO:0000256" key="9">
    <source>
        <dbReference type="ARBA" id="ARBA00031573"/>
    </source>
</evidence>
<dbReference type="AlphaFoldDB" id="A0A1Y1VCZ2"/>
<keyword evidence="7" id="KW-0206">Cytoskeleton</keyword>
<comment type="subcellular location">
    <subcellularLocation>
        <location evidence="1">Cytoplasm</location>
        <location evidence="1">Cytoskeleton</location>
        <location evidence="1">Cilium basal body</location>
    </subcellularLocation>
</comment>
<sequence length="730" mass="85604">MVVKKKDKGHKKTKNGKSKKEPKIDPKIEVEYMRNPAMEKLFENASRENEQYKVRIETLIKTIDNLQETCRTQDHDALEIISSLQKESESKDTKIKLLEGQMDNERETARLEKESIIRDYENQISDLKEVLREKETSLKVIKDEFNVLKDFRRKRRELMQELERKNNDMIEIEKTNKDKIDRLEKKFFEEKVRLQKETNKKLSELASKAHEEAILNLKQTTKEVYKENLRMADALRYHVMEGEGLQKLNNQLSVTNKQLLEEKDLNSIIVKEKIMQSKKQNDQIKELQNKVISMEYTLSHIVREFDQEKEMISKLAKQEIDKVRCTVDTLKSELDIRIKQMKQIRRIAQHILDQRTDLETFFMDALDHVKIEICHEREERRRREAEEYNRKIKNVLKSHDTNDAESLNKEVEEQKLRVKKNANKIDITQLSWKDKERVLRILFAKMNGIAMQGSDGNEENKISSGDYQMDENSKKQKDDDEEGSEYTENSEEEKEGGEEEDVAYDSNIEYISDIESIDMIEEMRKQEKEKDSDQLILDSIRNQQLQKNVHESNIISIGDRDSKENIVNEFPSPHPPLNEPQNKDIISRNKKRSNSSLSHSNSRLLMQLNNNDTNIITTTTNNSDNNNNMDSNEATSPIPPQEVNNSGSIKATTKEIMKSDESLNKFIEDGIKDCHKSEEELKAQSMETFDEFLKRSMSKVNEGDVDEKNEDHKTTEYDTSNITEAQLIDD</sequence>
<feature type="region of interest" description="Disordered" evidence="11">
    <location>
        <begin position="451"/>
        <end position="506"/>
    </location>
</feature>
<evidence type="ECO:0000256" key="11">
    <source>
        <dbReference type="SAM" id="MobiDB-lite"/>
    </source>
</evidence>
<feature type="coiled-coil region" evidence="10">
    <location>
        <begin position="42"/>
        <end position="69"/>
    </location>
</feature>
<evidence type="ECO:0000256" key="4">
    <source>
        <dbReference type="ARBA" id="ARBA00022490"/>
    </source>
</evidence>
<feature type="region of interest" description="Disordered" evidence="11">
    <location>
        <begin position="699"/>
        <end position="730"/>
    </location>
</feature>
<dbReference type="Pfam" id="PF14988">
    <property type="entry name" value="DUF4515"/>
    <property type="match status" value="1"/>
</dbReference>
<evidence type="ECO:0000256" key="7">
    <source>
        <dbReference type="ARBA" id="ARBA00023212"/>
    </source>
</evidence>
<feature type="region of interest" description="Disordered" evidence="11">
    <location>
        <begin position="1"/>
        <end position="29"/>
    </location>
</feature>
<keyword evidence="8" id="KW-0966">Cell projection</keyword>
<evidence type="ECO:0000256" key="1">
    <source>
        <dbReference type="ARBA" id="ARBA00004120"/>
    </source>
</evidence>
<proteinExistence type="inferred from homology"/>
<organism evidence="13 14">
    <name type="scientific">Piromyces finnis</name>
    <dbReference type="NCBI Taxonomy" id="1754191"/>
    <lineage>
        <taxon>Eukaryota</taxon>
        <taxon>Fungi</taxon>
        <taxon>Fungi incertae sedis</taxon>
        <taxon>Chytridiomycota</taxon>
        <taxon>Chytridiomycota incertae sedis</taxon>
        <taxon>Neocallimastigomycetes</taxon>
        <taxon>Neocallimastigales</taxon>
        <taxon>Neocallimastigaceae</taxon>
        <taxon>Piromyces</taxon>
    </lineage>
</organism>
<dbReference type="STRING" id="1754191.A0A1Y1VCZ2"/>
<evidence type="ECO:0000256" key="10">
    <source>
        <dbReference type="SAM" id="Coils"/>
    </source>
</evidence>
<keyword evidence="4" id="KW-0963">Cytoplasm</keyword>
<dbReference type="EMBL" id="MCFH01000015">
    <property type="protein sequence ID" value="ORX52538.1"/>
    <property type="molecule type" value="Genomic_DNA"/>
</dbReference>
<dbReference type="Proteomes" id="UP000193719">
    <property type="component" value="Unassembled WGS sequence"/>
</dbReference>
<feature type="compositionally biased region" description="Low complexity" evidence="11">
    <location>
        <begin position="619"/>
        <end position="632"/>
    </location>
</feature>
<evidence type="ECO:0000256" key="5">
    <source>
        <dbReference type="ARBA" id="ARBA00023054"/>
    </source>
</evidence>
<evidence type="ECO:0000256" key="8">
    <source>
        <dbReference type="ARBA" id="ARBA00023273"/>
    </source>
</evidence>
<reference evidence="13 14" key="1">
    <citation type="submission" date="2016-08" db="EMBL/GenBank/DDBJ databases">
        <title>Genomes of anaerobic fungi encode conserved fungal cellulosomes for biomass hydrolysis.</title>
        <authorList>
            <consortium name="DOE Joint Genome Institute"/>
            <person name="Haitjema C.H."/>
            <person name="Gilmore S.P."/>
            <person name="Henske J.K."/>
            <person name="Solomon K.V."/>
            <person name="De Groot R."/>
            <person name="Kuo A."/>
            <person name="Mondo S.J."/>
            <person name="Salamov A.A."/>
            <person name="Labutti K."/>
            <person name="Zhao Z."/>
            <person name="Chiniquy J."/>
            <person name="Barry K."/>
            <person name="Brewer H.M."/>
            <person name="Purvine S.O."/>
            <person name="Wright A.T."/>
            <person name="Boxma B."/>
            <person name="Van Alen T."/>
            <person name="Hackstein J.H."/>
            <person name="Baker S.E."/>
            <person name="Grigoriev I.V."/>
            <person name="O'Malley M.A."/>
        </authorList>
    </citation>
    <scope>NUCLEOTIDE SEQUENCE [LARGE SCALE GENOMIC DNA]</scope>
    <source>
        <strain evidence="14">finn</strain>
    </source>
</reference>
<feature type="region of interest" description="Disordered" evidence="11">
    <location>
        <begin position="619"/>
        <end position="646"/>
    </location>
</feature>
<keyword evidence="5 10" id="KW-0175">Coiled coil</keyword>
<feature type="domain" description="DUF4515" evidence="12">
    <location>
        <begin position="81"/>
        <end position="266"/>
    </location>
</feature>
<dbReference type="InterPro" id="IPR032777">
    <property type="entry name" value="DUF4515"/>
</dbReference>
<feature type="coiled-coil region" evidence="10">
    <location>
        <begin position="245"/>
        <end position="290"/>
    </location>
</feature>
<keyword evidence="14" id="KW-1185">Reference proteome</keyword>
<dbReference type="PANTHER" id="PTHR14845">
    <property type="entry name" value="COILED-COIL DOMAIN-CONTAINING 166"/>
    <property type="match status" value="1"/>
</dbReference>
<feature type="coiled-coil region" evidence="10">
    <location>
        <begin position="110"/>
        <end position="200"/>
    </location>
</feature>
<evidence type="ECO:0000256" key="6">
    <source>
        <dbReference type="ARBA" id="ARBA00023069"/>
    </source>
</evidence>
<dbReference type="OrthoDB" id="441129at2759"/>
<comment type="caution">
    <text evidence="13">The sequence shown here is derived from an EMBL/GenBank/DDBJ whole genome shotgun (WGS) entry which is preliminary data.</text>
</comment>
<dbReference type="PANTHER" id="PTHR14845:SF5">
    <property type="entry name" value="BASAL BODY-ORIENTATION FACTOR 1"/>
    <property type="match status" value="1"/>
</dbReference>
<protein>
    <recommendedName>
        <fullName evidence="3">Basal body-orientation factor 1</fullName>
    </recommendedName>
    <alternativeName>
        <fullName evidence="9">Coiled-coil domain-containing protein 176</fullName>
    </alternativeName>
</protein>
<evidence type="ECO:0000259" key="12">
    <source>
        <dbReference type="Pfam" id="PF14988"/>
    </source>
</evidence>
<reference evidence="13 14" key="2">
    <citation type="submission" date="2016-08" db="EMBL/GenBank/DDBJ databases">
        <title>Pervasive Adenine N6-methylation of Active Genes in Fungi.</title>
        <authorList>
            <consortium name="DOE Joint Genome Institute"/>
            <person name="Mondo S.J."/>
            <person name="Dannebaum R.O."/>
            <person name="Kuo R.C."/>
            <person name="Labutti K."/>
            <person name="Haridas S."/>
            <person name="Kuo A."/>
            <person name="Salamov A."/>
            <person name="Ahrendt S.R."/>
            <person name="Lipzen A."/>
            <person name="Sullivan W."/>
            <person name="Andreopoulos W.B."/>
            <person name="Clum A."/>
            <person name="Lindquist E."/>
            <person name="Daum C."/>
            <person name="Ramamoorthy G.K."/>
            <person name="Gryganskyi A."/>
            <person name="Culley D."/>
            <person name="Magnuson J.K."/>
            <person name="James T.Y."/>
            <person name="O'Malley M.A."/>
            <person name="Stajich J.E."/>
            <person name="Spatafora J.W."/>
            <person name="Visel A."/>
            <person name="Grigoriev I.V."/>
        </authorList>
    </citation>
    <scope>NUCLEOTIDE SEQUENCE [LARGE SCALE GENOMIC DNA]</scope>
    <source>
        <strain evidence="14">finn</strain>
    </source>
</reference>
<evidence type="ECO:0000256" key="3">
    <source>
        <dbReference type="ARBA" id="ARBA00015392"/>
    </source>
</evidence>
<comment type="similarity">
    <text evidence="2">Belongs to the BBOF1 family.</text>
</comment>
<evidence type="ECO:0000313" key="13">
    <source>
        <dbReference type="EMBL" id="ORX52538.1"/>
    </source>
</evidence>
<evidence type="ECO:0000256" key="2">
    <source>
        <dbReference type="ARBA" id="ARBA00007508"/>
    </source>
</evidence>
<gene>
    <name evidence="13" type="ORF">BCR36DRAFT_582486</name>
</gene>
<accession>A0A1Y1VCZ2</accession>
<feature type="compositionally biased region" description="Basic residues" evidence="11">
    <location>
        <begin position="1"/>
        <end position="17"/>
    </location>
</feature>
<feature type="compositionally biased region" description="Basic and acidic residues" evidence="11">
    <location>
        <begin position="18"/>
        <end position="29"/>
    </location>
</feature>
<evidence type="ECO:0000313" key="14">
    <source>
        <dbReference type="Proteomes" id="UP000193719"/>
    </source>
</evidence>
<name>A0A1Y1VCZ2_9FUNG</name>
<keyword evidence="6" id="KW-0969">Cilium</keyword>